<sequence length="101" mass="12084">MLERVESRSVKRVADDAQGDGRFYERRRWNDKNECRAKTHQNISRYMALQIGNEELLDLSVREIKGQKVLNLTIIASRLTLLWFFDLHSWRGHRTAINERR</sequence>
<reference evidence="1 2" key="1">
    <citation type="submission" date="2014-04" db="EMBL/GenBank/DDBJ databases">
        <authorList>
            <consortium name="DOE Joint Genome Institute"/>
            <person name="Kuo A."/>
            <person name="Ruytinx J."/>
            <person name="Rineau F."/>
            <person name="Colpaert J."/>
            <person name="Kohler A."/>
            <person name="Nagy L.G."/>
            <person name="Floudas D."/>
            <person name="Copeland A."/>
            <person name="Barry K.W."/>
            <person name="Cichocki N."/>
            <person name="Veneault-Fourrey C."/>
            <person name="LaButti K."/>
            <person name="Lindquist E.A."/>
            <person name="Lipzen A."/>
            <person name="Lundell T."/>
            <person name="Morin E."/>
            <person name="Murat C."/>
            <person name="Sun H."/>
            <person name="Tunlid A."/>
            <person name="Henrissat B."/>
            <person name="Grigoriev I.V."/>
            <person name="Hibbett D.S."/>
            <person name="Martin F."/>
            <person name="Nordberg H.P."/>
            <person name="Cantor M.N."/>
            <person name="Hua S.X."/>
        </authorList>
    </citation>
    <scope>NUCLEOTIDE SEQUENCE [LARGE SCALE GENOMIC DNA]</scope>
    <source>
        <strain evidence="1 2">UH-Slu-Lm8-n1</strain>
    </source>
</reference>
<name>A0A0C9ZD71_9AGAM</name>
<dbReference type="HOGENOM" id="CLU_2293554_0_0_1"/>
<evidence type="ECO:0000313" key="2">
    <source>
        <dbReference type="Proteomes" id="UP000054485"/>
    </source>
</evidence>
<dbReference type="InParanoid" id="A0A0C9ZD71"/>
<dbReference type="EMBL" id="KN835624">
    <property type="protein sequence ID" value="KIK35440.1"/>
    <property type="molecule type" value="Genomic_DNA"/>
</dbReference>
<gene>
    <name evidence="1" type="ORF">CY34DRAFT_812164</name>
</gene>
<protein>
    <submittedName>
        <fullName evidence="1">Uncharacterized protein</fullName>
    </submittedName>
</protein>
<reference evidence="2" key="2">
    <citation type="submission" date="2015-01" db="EMBL/GenBank/DDBJ databases">
        <title>Evolutionary Origins and Diversification of the Mycorrhizal Mutualists.</title>
        <authorList>
            <consortium name="DOE Joint Genome Institute"/>
            <consortium name="Mycorrhizal Genomics Consortium"/>
            <person name="Kohler A."/>
            <person name="Kuo A."/>
            <person name="Nagy L.G."/>
            <person name="Floudas D."/>
            <person name="Copeland A."/>
            <person name="Barry K.W."/>
            <person name="Cichocki N."/>
            <person name="Veneault-Fourrey C."/>
            <person name="LaButti K."/>
            <person name="Lindquist E.A."/>
            <person name="Lipzen A."/>
            <person name="Lundell T."/>
            <person name="Morin E."/>
            <person name="Murat C."/>
            <person name="Riley R."/>
            <person name="Ohm R."/>
            <person name="Sun H."/>
            <person name="Tunlid A."/>
            <person name="Henrissat B."/>
            <person name="Grigoriev I.V."/>
            <person name="Hibbett D.S."/>
            <person name="Martin F."/>
        </authorList>
    </citation>
    <scope>NUCLEOTIDE SEQUENCE [LARGE SCALE GENOMIC DNA]</scope>
    <source>
        <strain evidence="2">UH-Slu-Lm8-n1</strain>
    </source>
</reference>
<organism evidence="1 2">
    <name type="scientific">Suillus luteus UH-Slu-Lm8-n1</name>
    <dbReference type="NCBI Taxonomy" id="930992"/>
    <lineage>
        <taxon>Eukaryota</taxon>
        <taxon>Fungi</taxon>
        <taxon>Dikarya</taxon>
        <taxon>Basidiomycota</taxon>
        <taxon>Agaricomycotina</taxon>
        <taxon>Agaricomycetes</taxon>
        <taxon>Agaricomycetidae</taxon>
        <taxon>Boletales</taxon>
        <taxon>Suillineae</taxon>
        <taxon>Suillaceae</taxon>
        <taxon>Suillus</taxon>
    </lineage>
</organism>
<evidence type="ECO:0000313" key="1">
    <source>
        <dbReference type="EMBL" id="KIK35440.1"/>
    </source>
</evidence>
<proteinExistence type="predicted"/>
<dbReference type="AlphaFoldDB" id="A0A0C9ZD71"/>
<accession>A0A0C9ZD71</accession>
<keyword evidence="2" id="KW-1185">Reference proteome</keyword>
<dbReference type="Proteomes" id="UP000054485">
    <property type="component" value="Unassembled WGS sequence"/>
</dbReference>